<comment type="caution">
    <text evidence="1">The sequence shown here is derived from an EMBL/GenBank/DDBJ whole genome shotgun (WGS) entry which is preliminary data.</text>
</comment>
<evidence type="ECO:0000313" key="1">
    <source>
        <dbReference type="EMBL" id="GAA1909418.1"/>
    </source>
</evidence>
<organism evidence="1 2">
    <name type="scientific">Nocardioides lentus</name>
    <dbReference type="NCBI Taxonomy" id="338077"/>
    <lineage>
        <taxon>Bacteria</taxon>
        <taxon>Bacillati</taxon>
        <taxon>Actinomycetota</taxon>
        <taxon>Actinomycetes</taxon>
        <taxon>Propionibacteriales</taxon>
        <taxon>Nocardioidaceae</taxon>
        <taxon>Nocardioides</taxon>
    </lineage>
</organism>
<dbReference type="RefSeq" id="WP_344004177.1">
    <property type="nucleotide sequence ID" value="NZ_BAAAMY010000002.1"/>
</dbReference>
<dbReference type="EMBL" id="BAAAMY010000002">
    <property type="protein sequence ID" value="GAA1909418.1"/>
    <property type="molecule type" value="Genomic_DNA"/>
</dbReference>
<protein>
    <recommendedName>
        <fullName evidence="3">Phage tail protein</fullName>
    </recommendedName>
</protein>
<dbReference type="Proteomes" id="UP001501612">
    <property type="component" value="Unassembled WGS sequence"/>
</dbReference>
<proteinExistence type="predicted"/>
<sequence>MTLLQLGDSGRDLAWPRVRFVDAPRPDARVRFDFYDTDPDGDVDGGGERVVTSVADEGWSLGVPSLVGDPDGIGAVYGTRELAFTLAVEGPRTLAVAKQSELAREILRRRNWLLFQLDADTAPVWFHTYRSQPGELSFSEVYVDDPTGTDLWQITVSVDAEPFAFGERRTEQPIIVGNDPATGGCRVLLPPVHGDAPAPARVSVRAFGVDGAGVSGMGGSRWLLGTVAHTDETAWTPRGPIMLLPGGDRFAATSDGARVTGSRYAGGSGITWPAPGAEPAGDADLWRALTSPAVTLPVGQWRVLARVVREAAGTTGTVRARLAVPGSTRYSDTDTVAITPVATRGADFATWTDLGVVSLPAGLDPLDGGDAVADLPDTIPVTVVVGGSRTGGSSRLTVDALMLCPVDGPGVADSVGSVTGVSTLVTVFADAGPGDEGATVWDSDDETAWRTGPAGFLDGVPGPHLGGFPHLHPGVDNTLVVLQQVVDGPPGHNWVLATDRLTASTEVTVSYHPRWLWIGDGQVDP</sequence>
<accession>A0ABP5ABH9</accession>
<reference evidence="2" key="1">
    <citation type="journal article" date="2019" name="Int. J. Syst. Evol. Microbiol.">
        <title>The Global Catalogue of Microorganisms (GCM) 10K type strain sequencing project: providing services to taxonomists for standard genome sequencing and annotation.</title>
        <authorList>
            <consortium name="The Broad Institute Genomics Platform"/>
            <consortium name="The Broad Institute Genome Sequencing Center for Infectious Disease"/>
            <person name="Wu L."/>
            <person name="Ma J."/>
        </authorList>
    </citation>
    <scope>NUCLEOTIDE SEQUENCE [LARGE SCALE GENOMIC DNA]</scope>
    <source>
        <strain evidence="2">JCM 14046</strain>
    </source>
</reference>
<evidence type="ECO:0000313" key="2">
    <source>
        <dbReference type="Proteomes" id="UP001501612"/>
    </source>
</evidence>
<gene>
    <name evidence="1" type="ORF">GCM10009737_08360</name>
</gene>
<name>A0ABP5ABH9_9ACTN</name>
<keyword evidence="2" id="KW-1185">Reference proteome</keyword>
<evidence type="ECO:0008006" key="3">
    <source>
        <dbReference type="Google" id="ProtNLM"/>
    </source>
</evidence>